<feature type="transmembrane region" description="Helical" evidence="8">
    <location>
        <begin position="412"/>
        <end position="431"/>
    </location>
</feature>
<dbReference type="GO" id="GO:0005886">
    <property type="term" value="C:plasma membrane"/>
    <property type="evidence" value="ECO:0007669"/>
    <property type="project" value="UniProtKB-SubCell"/>
</dbReference>
<dbReference type="GO" id="GO:0008324">
    <property type="term" value="F:monoatomic cation transmembrane transporter activity"/>
    <property type="evidence" value="ECO:0007669"/>
    <property type="project" value="InterPro"/>
</dbReference>
<keyword evidence="3" id="KW-0813">Transport</keyword>
<comment type="caution">
    <text evidence="10">The sequence shown here is derived from an EMBL/GenBank/DDBJ whole genome shotgun (WGS) entry which is preliminary data.</text>
</comment>
<evidence type="ECO:0000259" key="9">
    <source>
        <dbReference type="PROSITE" id="PS51202"/>
    </source>
</evidence>
<dbReference type="AlphaFoldDB" id="A0A4Q0M5B6"/>
<keyword evidence="11" id="KW-1185">Reference proteome</keyword>
<keyword evidence="4" id="KW-1003">Cell membrane</keyword>
<dbReference type="EMBL" id="RYFI01000029">
    <property type="protein sequence ID" value="RXF67929.1"/>
    <property type="molecule type" value="Genomic_DNA"/>
</dbReference>
<dbReference type="InterPro" id="IPR050144">
    <property type="entry name" value="AAE_transporter"/>
</dbReference>
<feature type="transmembrane region" description="Helical" evidence="8">
    <location>
        <begin position="159"/>
        <end position="178"/>
    </location>
</feature>
<comment type="subcellular location">
    <subcellularLocation>
        <location evidence="1">Cell membrane</location>
        <topology evidence="1">Multi-pass membrane protein</topology>
    </subcellularLocation>
</comment>
<feature type="transmembrane region" description="Helical" evidence="8">
    <location>
        <begin position="504"/>
        <end position="524"/>
    </location>
</feature>
<dbReference type="InterPro" id="IPR006512">
    <property type="entry name" value="YidE_YbjL"/>
</dbReference>
<evidence type="ECO:0000256" key="1">
    <source>
        <dbReference type="ARBA" id="ARBA00004651"/>
    </source>
</evidence>
<dbReference type="InterPro" id="IPR036721">
    <property type="entry name" value="RCK_C_sf"/>
</dbReference>
<proteinExistence type="inferred from homology"/>
<evidence type="ECO:0000313" key="10">
    <source>
        <dbReference type="EMBL" id="RXF67929.1"/>
    </source>
</evidence>
<accession>A0A4Q0M5B6</accession>
<dbReference type="InterPro" id="IPR022457">
    <property type="entry name" value="Asp_Ala_antiprt"/>
</dbReference>
<dbReference type="SUPFAM" id="SSF116726">
    <property type="entry name" value="TrkA C-terminal domain-like"/>
    <property type="match status" value="2"/>
</dbReference>
<dbReference type="PANTHER" id="PTHR30445:SF9">
    <property type="match status" value="1"/>
</dbReference>
<dbReference type="InterPro" id="IPR006037">
    <property type="entry name" value="RCK_C"/>
</dbReference>
<organism evidence="10 11">
    <name type="scientific">Hansschlegelia zhihuaiae</name>
    <dbReference type="NCBI Taxonomy" id="405005"/>
    <lineage>
        <taxon>Bacteria</taxon>
        <taxon>Pseudomonadati</taxon>
        <taxon>Pseudomonadota</taxon>
        <taxon>Alphaproteobacteria</taxon>
        <taxon>Hyphomicrobiales</taxon>
        <taxon>Methylopilaceae</taxon>
        <taxon>Hansschlegelia</taxon>
    </lineage>
</organism>
<feature type="transmembrane region" description="Helical" evidence="8">
    <location>
        <begin position="387"/>
        <end position="405"/>
    </location>
</feature>
<evidence type="ECO:0000256" key="5">
    <source>
        <dbReference type="ARBA" id="ARBA00022692"/>
    </source>
</evidence>
<dbReference type="Pfam" id="PF02080">
    <property type="entry name" value="TrkA_C"/>
    <property type="match status" value="1"/>
</dbReference>
<feature type="transmembrane region" description="Helical" evidence="8">
    <location>
        <begin position="36"/>
        <end position="56"/>
    </location>
</feature>
<evidence type="ECO:0000256" key="8">
    <source>
        <dbReference type="SAM" id="Phobius"/>
    </source>
</evidence>
<protein>
    <submittedName>
        <fullName evidence="10">Aspartate-alanine antiporter</fullName>
    </submittedName>
</protein>
<evidence type="ECO:0000256" key="2">
    <source>
        <dbReference type="ARBA" id="ARBA00009854"/>
    </source>
</evidence>
<feature type="domain" description="RCK C-terminal" evidence="9">
    <location>
        <begin position="208"/>
        <end position="293"/>
    </location>
</feature>
<gene>
    <name evidence="10" type="primary">aspT</name>
    <name evidence="10" type="ORF">EK403_20595</name>
</gene>
<dbReference type="OrthoDB" id="5166626at2"/>
<keyword evidence="5 8" id="KW-0812">Transmembrane</keyword>
<feature type="domain" description="RCK C-terminal" evidence="9">
    <location>
        <begin position="294"/>
        <end position="378"/>
    </location>
</feature>
<feature type="transmembrane region" description="Helical" evidence="8">
    <location>
        <begin position="12"/>
        <end position="29"/>
    </location>
</feature>
<evidence type="ECO:0000313" key="11">
    <source>
        <dbReference type="Proteomes" id="UP000289708"/>
    </source>
</evidence>
<evidence type="ECO:0000256" key="7">
    <source>
        <dbReference type="ARBA" id="ARBA00023136"/>
    </source>
</evidence>
<sequence length="562" mass="58493">MDWFVGVLKSYPEIAIFLSLAIGFWIGSYKIAGFSLGGVTGTLLAGVLIGQLGLSISPNVKSTFFILFIFAVGYGVGPQFMRAFGKDGPKQMLFAVIVVALCLISSIVAAQFAGLELGYAAGLFSGSQTISAVIGVATDQINQLGLPPEVSKPLINQIPIAYAVTYIFGTIGTAWFLAQLGPKLTGIDLAKVCADYEKQMSGGAGAGEPGVVSARRNWELRAYLVAEGGPAVGRNVGDLERLALPDRVFVERIRRSGAIFDATTETVLRAGDVVAVAGPRAILVERLGAVRNEVDDVALLDVPAEALDVFVAKKGYHGATLRDLAKAPFARGVYVRKITRGGVEIPVLAETEIFRGDIVTIIGGRRHVESAVAELGYADRPTETTNIAFLAAGITVGGLIGALSIKLGGIPIGLSTTGGALLAGLALGWLRSVHPTFGGIPGPALWVLNTIGLNVFIAVVGISAGPGFVAGLREVGISLFLWGIFATLAPMVAALYLGHYVFKFHPALLLGVIAGSRTTTAALGMIQDAAKSKIPALGYGAPYAVGNTLLTICGLIIVLLLH</sequence>
<dbReference type="NCBIfam" id="TIGR01625">
    <property type="entry name" value="YidE_YbjL_dupl"/>
    <property type="match status" value="1"/>
</dbReference>
<reference evidence="10 11" key="1">
    <citation type="submission" date="2018-12" db="EMBL/GenBank/DDBJ databases">
        <title>bacterium Hansschlegelia zhihuaiae S113.</title>
        <authorList>
            <person name="He J."/>
        </authorList>
    </citation>
    <scope>NUCLEOTIDE SEQUENCE [LARGE SCALE GENOMIC DNA]</scope>
    <source>
        <strain evidence="10 11">S 113</strain>
    </source>
</reference>
<evidence type="ECO:0000256" key="4">
    <source>
        <dbReference type="ARBA" id="ARBA00022475"/>
    </source>
</evidence>
<keyword evidence="7 8" id="KW-0472">Membrane</keyword>
<dbReference type="GO" id="GO:0006813">
    <property type="term" value="P:potassium ion transport"/>
    <property type="evidence" value="ECO:0007669"/>
    <property type="project" value="InterPro"/>
</dbReference>
<dbReference type="NCBIfam" id="TIGR03802">
    <property type="entry name" value="Asp_Ala_antiprt"/>
    <property type="match status" value="1"/>
</dbReference>
<feature type="transmembrane region" description="Helical" evidence="8">
    <location>
        <begin position="536"/>
        <end position="561"/>
    </location>
</feature>
<keyword evidence="6 8" id="KW-1133">Transmembrane helix</keyword>
<evidence type="ECO:0000256" key="3">
    <source>
        <dbReference type="ARBA" id="ARBA00022448"/>
    </source>
</evidence>
<feature type="transmembrane region" description="Helical" evidence="8">
    <location>
        <begin position="451"/>
        <end position="472"/>
    </location>
</feature>
<dbReference type="Pfam" id="PF06826">
    <property type="entry name" value="Asp-Al_Ex"/>
    <property type="match status" value="2"/>
</dbReference>
<dbReference type="PANTHER" id="PTHR30445">
    <property type="entry name" value="K(+)_H(+) ANTIPORTER SUBUNIT KHTT"/>
    <property type="match status" value="1"/>
</dbReference>
<dbReference type="PROSITE" id="PS51202">
    <property type="entry name" value="RCK_C"/>
    <property type="match status" value="2"/>
</dbReference>
<comment type="similarity">
    <text evidence="2">Belongs to the AAE transporter (TC 2.A.81) family.</text>
</comment>
<dbReference type="Gene3D" id="3.30.70.1450">
    <property type="entry name" value="Regulator of K+ conductance, C-terminal domain"/>
    <property type="match status" value="1"/>
</dbReference>
<feature type="transmembrane region" description="Helical" evidence="8">
    <location>
        <begin position="62"/>
        <end position="81"/>
    </location>
</feature>
<name>A0A4Q0M5B6_9HYPH</name>
<feature type="transmembrane region" description="Helical" evidence="8">
    <location>
        <begin position="93"/>
        <end position="113"/>
    </location>
</feature>
<dbReference type="Proteomes" id="UP000289708">
    <property type="component" value="Unassembled WGS sequence"/>
</dbReference>
<evidence type="ECO:0000256" key="6">
    <source>
        <dbReference type="ARBA" id="ARBA00022989"/>
    </source>
</evidence>
<feature type="transmembrane region" description="Helical" evidence="8">
    <location>
        <begin position="479"/>
        <end position="498"/>
    </location>
</feature>
<dbReference type="RefSeq" id="WP_128779339.1">
    <property type="nucleotide sequence ID" value="NZ_RYFI01000029.1"/>
</dbReference>